<feature type="transmembrane region" description="Helical" evidence="6">
    <location>
        <begin position="16"/>
        <end position="35"/>
    </location>
</feature>
<evidence type="ECO:0000256" key="6">
    <source>
        <dbReference type="SAM" id="Phobius"/>
    </source>
</evidence>
<name>A0A4R6XAF1_9GAMM</name>
<evidence type="ECO:0000256" key="4">
    <source>
        <dbReference type="ARBA" id="ARBA00022989"/>
    </source>
</evidence>
<evidence type="ECO:0000313" key="9">
    <source>
        <dbReference type="Proteomes" id="UP000295729"/>
    </source>
</evidence>
<dbReference type="GO" id="GO:0005886">
    <property type="term" value="C:plasma membrane"/>
    <property type="evidence" value="ECO:0007669"/>
    <property type="project" value="UniProtKB-SubCell"/>
</dbReference>
<gene>
    <name evidence="8" type="ORF">C8D85_1384</name>
</gene>
<comment type="subcellular location">
    <subcellularLocation>
        <location evidence="1">Cell membrane</location>
        <topology evidence="1">Multi-pass membrane protein</topology>
    </subcellularLocation>
</comment>
<dbReference type="SUPFAM" id="SSF103481">
    <property type="entry name" value="Multidrug resistance efflux transporter EmrE"/>
    <property type="match status" value="2"/>
</dbReference>
<feature type="transmembrane region" description="Helical" evidence="6">
    <location>
        <begin position="227"/>
        <end position="245"/>
    </location>
</feature>
<feature type="transmembrane region" description="Helical" evidence="6">
    <location>
        <begin position="282"/>
        <end position="302"/>
    </location>
</feature>
<feature type="transmembrane region" description="Helical" evidence="6">
    <location>
        <begin position="196"/>
        <end position="215"/>
    </location>
</feature>
<keyword evidence="2" id="KW-1003">Cell membrane</keyword>
<protein>
    <submittedName>
        <fullName evidence="8">DME family drug/metabolite transporter</fullName>
    </submittedName>
</protein>
<accession>A0A4R6XAF1</accession>
<organism evidence="8 9">
    <name type="scientific">Marinomonas communis</name>
    <dbReference type="NCBI Taxonomy" id="28254"/>
    <lineage>
        <taxon>Bacteria</taxon>
        <taxon>Pseudomonadati</taxon>
        <taxon>Pseudomonadota</taxon>
        <taxon>Gammaproteobacteria</taxon>
        <taxon>Oceanospirillales</taxon>
        <taxon>Oceanospirillaceae</taxon>
        <taxon>Marinomonas</taxon>
    </lineage>
</organism>
<evidence type="ECO:0000313" key="8">
    <source>
        <dbReference type="EMBL" id="TDR13853.1"/>
    </source>
</evidence>
<feature type="transmembrane region" description="Helical" evidence="6">
    <location>
        <begin position="100"/>
        <end position="121"/>
    </location>
</feature>
<keyword evidence="9" id="KW-1185">Reference proteome</keyword>
<dbReference type="Pfam" id="PF00892">
    <property type="entry name" value="EamA"/>
    <property type="match status" value="2"/>
</dbReference>
<feature type="domain" description="EamA" evidence="7">
    <location>
        <begin position="13"/>
        <end position="147"/>
    </location>
</feature>
<dbReference type="PANTHER" id="PTHR32322:SF18">
    <property type="entry name" value="S-ADENOSYLMETHIONINE_S-ADENOSYLHOMOCYSTEINE TRANSPORTER"/>
    <property type="match status" value="1"/>
</dbReference>
<keyword evidence="3 6" id="KW-0812">Transmembrane</keyword>
<feature type="transmembrane region" description="Helical" evidence="6">
    <location>
        <begin position="75"/>
        <end position="94"/>
    </location>
</feature>
<dbReference type="Proteomes" id="UP000295729">
    <property type="component" value="Unassembled WGS sequence"/>
</dbReference>
<feature type="transmembrane region" description="Helical" evidence="6">
    <location>
        <begin position="257"/>
        <end position="276"/>
    </location>
</feature>
<feature type="transmembrane region" description="Helical" evidence="6">
    <location>
        <begin position="133"/>
        <end position="152"/>
    </location>
</feature>
<feature type="domain" description="EamA" evidence="7">
    <location>
        <begin position="165"/>
        <end position="297"/>
    </location>
</feature>
<dbReference type="EMBL" id="SNZA01000002">
    <property type="protein sequence ID" value="TDR13853.1"/>
    <property type="molecule type" value="Genomic_DNA"/>
</dbReference>
<dbReference type="InterPro" id="IPR037185">
    <property type="entry name" value="EmrE-like"/>
</dbReference>
<evidence type="ECO:0000259" key="7">
    <source>
        <dbReference type="Pfam" id="PF00892"/>
    </source>
</evidence>
<dbReference type="OrthoDB" id="9787117at2"/>
<dbReference type="InterPro" id="IPR000620">
    <property type="entry name" value="EamA_dom"/>
</dbReference>
<feature type="transmembrane region" description="Helical" evidence="6">
    <location>
        <begin position="41"/>
        <end position="63"/>
    </location>
</feature>
<keyword evidence="4 6" id="KW-1133">Transmembrane helix</keyword>
<keyword evidence="5 6" id="KW-0472">Membrane</keyword>
<evidence type="ECO:0000256" key="2">
    <source>
        <dbReference type="ARBA" id="ARBA00022475"/>
    </source>
</evidence>
<evidence type="ECO:0000256" key="3">
    <source>
        <dbReference type="ARBA" id="ARBA00022692"/>
    </source>
</evidence>
<sequence length="312" mass="32612">MHTASINNVNHQTGHLAILLASFLWGTTGTVASLAPDVSPLAIGAFAMGVGGLLQALVALKNLQRDAKQLWQLKAYVVGGALGIAVYPLTFYSAMHLAGVAIGTVVTIGSAPFATALLEWLISKKNPFNKTWLISLSFGLLGTLLLAFSEAAPTQAAHSQWDTVIGIILGLVAGGSYALYAWIGKHMIEQGVHSKASMSSMFVVSACILLPSLALTGEHLFASINNISVALYMAAVPMFLGYVLFGFGLKTTHASTATVLTLFEPVVAAIFAVTIVGEHLGFSGWLGMALIGACLVLQSYTAKPSSAIPEKP</sequence>
<reference evidence="8 9" key="1">
    <citation type="submission" date="2019-03" db="EMBL/GenBank/DDBJ databases">
        <title>Genomic Encyclopedia of Type Strains, Phase IV (KMG-IV): sequencing the most valuable type-strain genomes for metagenomic binning, comparative biology and taxonomic classification.</title>
        <authorList>
            <person name="Goeker M."/>
        </authorList>
    </citation>
    <scope>NUCLEOTIDE SEQUENCE [LARGE SCALE GENOMIC DNA]</scope>
    <source>
        <strain evidence="8 9">DSM 5604</strain>
    </source>
</reference>
<evidence type="ECO:0000256" key="1">
    <source>
        <dbReference type="ARBA" id="ARBA00004651"/>
    </source>
</evidence>
<dbReference type="InterPro" id="IPR050638">
    <property type="entry name" value="AA-Vitamin_Transporters"/>
</dbReference>
<dbReference type="RefSeq" id="WP_133561006.1">
    <property type="nucleotide sequence ID" value="NZ_SNZA01000002.1"/>
</dbReference>
<evidence type="ECO:0000256" key="5">
    <source>
        <dbReference type="ARBA" id="ARBA00023136"/>
    </source>
</evidence>
<proteinExistence type="predicted"/>
<dbReference type="PANTHER" id="PTHR32322">
    <property type="entry name" value="INNER MEMBRANE TRANSPORTER"/>
    <property type="match status" value="1"/>
</dbReference>
<comment type="caution">
    <text evidence="8">The sequence shown here is derived from an EMBL/GenBank/DDBJ whole genome shotgun (WGS) entry which is preliminary data.</text>
</comment>
<dbReference type="AlphaFoldDB" id="A0A4R6XAF1"/>
<feature type="transmembrane region" description="Helical" evidence="6">
    <location>
        <begin position="164"/>
        <end position="184"/>
    </location>
</feature>